<dbReference type="EMBL" id="KZ995190">
    <property type="protein sequence ID" value="RKO91186.1"/>
    <property type="molecule type" value="Genomic_DNA"/>
</dbReference>
<feature type="region of interest" description="Disordered" evidence="1">
    <location>
        <begin position="230"/>
        <end position="301"/>
    </location>
</feature>
<keyword evidence="3" id="KW-1185">Reference proteome</keyword>
<dbReference type="Proteomes" id="UP000269721">
    <property type="component" value="Unassembled WGS sequence"/>
</dbReference>
<proteinExistence type="predicted"/>
<organism evidence="2 3">
    <name type="scientific">Blyttiomyces helicus</name>
    <dbReference type="NCBI Taxonomy" id="388810"/>
    <lineage>
        <taxon>Eukaryota</taxon>
        <taxon>Fungi</taxon>
        <taxon>Fungi incertae sedis</taxon>
        <taxon>Chytridiomycota</taxon>
        <taxon>Chytridiomycota incertae sedis</taxon>
        <taxon>Chytridiomycetes</taxon>
        <taxon>Chytridiomycetes incertae sedis</taxon>
        <taxon>Blyttiomyces</taxon>
    </lineage>
</organism>
<accession>A0A4P9WKP6</accession>
<name>A0A4P9WKP6_9FUNG</name>
<gene>
    <name evidence="2" type="ORF">BDK51DRAFT_45356</name>
</gene>
<sequence>MRRVVEALKEREISAGAEDVCANLGVFTVLTRPDASFSYDGSDPRGESDLSSLLPPAPALLDLAISPPRPASRSLAFRSHGLLVDCFIVLRAVPFTLVRLESDSFREPSRLIRKCRIVVSCSSLMSRAVPMAQARLESNIPICAPSGAVCDRIIVISRPSPLSRAVPFPPATLTFPFALARLESSSSRSIGRSSDPIPVRPLSVVRDRRIDKSCSSPQTREPPLALARLARHDSNIPTRGASVRDSRIIASRSSPMSRGGPVTLTVTSSEPRSIGRRSDPTPDRGPSGTFRDRWMAIPCSS</sequence>
<dbReference type="AlphaFoldDB" id="A0A4P9WKP6"/>
<reference evidence="3" key="1">
    <citation type="journal article" date="2018" name="Nat. Microbiol.">
        <title>Leveraging single-cell genomics to expand the fungal tree of life.</title>
        <authorList>
            <person name="Ahrendt S.R."/>
            <person name="Quandt C.A."/>
            <person name="Ciobanu D."/>
            <person name="Clum A."/>
            <person name="Salamov A."/>
            <person name="Andreopoulos B."/>
            <person name="Cheng J.F."/>
            <person name="Woyke T."/>
            <person name="Pelin A."/>
            <person name="Henrissat B."/>
            <person name="Reynolds N.K."/>
            <person name="Benny G.L."/>
            <person name="Smith M.E."/>
            <person name="James T.Y."/>
            <person name="Grigoriev I.V."/>
        </authorList>
    </citation>
    <scope>NUCLEOTIDE SEQUENCE [LARGE SCALE GENOMIC DNA]</scope>
</reference>
<evidence type="ECO:0000313" key="3">
    <source>
        <dbReference type="Proteomes" id="UP000269721"/>
    </source>
</evidence>
<evidence type="ECO:0000313" key="2">
    <source>
        <dbReference type="EMBL" id="RKO91186.1"/>
    </source>
</evidence>
<evidence type="ECO:0000256" key="1">
    <source>
        <dbReference type="SAM" id="MobiDB-lite"/>
    </source>
</evidence>
<protein>
    <submittedName>
        <fullName evidence="2">Uncharacterized protein</fullName>
    </submittedName>
</protein>